<organism evidence="3 4">
    <name type="scientific">Coffea arabica</name>
    <name type="common">Arabian coffee</name>
    <dbReference type="NCBI Taxonomy" id="13443"/>
    <lineage>
        <taxon>Eukaryota</taxon>
        <taxon>Viridiplantae</taxon>
        <taxon>Streptophyta</taxon>
        <taxon>Embryophyta</taxon>
        <taxon>Tracheophyta</taxon>
        <taxon>Spermatophyta</taxon>
        <taxon>Magnoliopsida</taxon>
        <taxon>eudicotyledons</taxon>
        <taxon>Gunneridae</taxon>
        <taxon>Pentapetalae</taxon>
        <taxon>asterids</taxon>
        <taxon>lamiids</taxon>
        <taxon>Gentianales</taxon>
        <taxon>Rubiaceae</taxon>
        <taxon>Ixoroideae</taxon>
        <taxon>Gardenieae complex</taxon>
        <taxon>Bertiereae - Coffeeae clade</taxon>
        <taxon>Coffeeae</taxon>
        <taxon>Coffea</taxon>
    </lineage>
</organism>
<dbReference type="RefSeq" id="XP_071911626.1">
    <property type="nucleotide sequence ID" value="XM_072055525.1"/>
</dbReference>
<dbReference type="InterPro" id="IPR024489">
    <property type="entry name" value="Organ_specific_prot"/>
</dbReference>
<dbReference type="Pfam" id="PF10950">
    <property type="entry name" value="Organ_specific"/>
    <property type="match status" value="2"/>
</dbReference>
<feature type="compositionally biased region" description="Basic and acidic residues" evidence="1">
    <location>
        <begin position="156"/>
        <end position="192"/>
    </location>
</feature>
<evidence type="ECO:0000313" key="4">
    <source>
        <dbReference type="RefSeq" id="XP_071911626.1"/>
    </source>
</evidence>
<feature type="signal peptide" evidence="2">
    <location>
        <begin position="1"/>
        <end position="25"/>
    </location>
</feature>
<feature type="region of interest" description="Disordered" evidence="1">
    <location>
        <begin position="155"/>
        <end position="192"/>
    </location>
</feature>
<dbReference type="Proteomes" id="UP001652660">
    <property type="component" value="Chromosome 6e"/>
</dbReference>
<sequence length="192" mass="21579">MQGMASSIAWIAVFSIALFACITEARKNPTDFLQSAVINEHTEDNHHAESTLSNQKKTTNGNTLKDFEYHGTDAKSKEGKLLMKDFESKPGSILFLYHGNDAKSKEEKPLMKDFESKPGSILFLYHGNDAKSKEEKPLMKDFESKPGSILLLYHGNDAKSKEEKPLIKDFESKPDPSKDVKSEEEKPLVKDN</sequence>
<dbReference type="PANTHER" id="PTHR33731">
    <property type="entry name" value="PROTEIN, PUTATIVE-RELATED"/>
    <property type="match status" value="1"/>
</dbReference>
<evidence type="ECO:0000313" key="3">
    <source>
        <dbReference type="Proteomes" id="UP001652660"/>
    </source>
</evidence>
<dbReference type="PANTHER" id="PTHR33731:SF2">
    <property type="entry name" value="ORGAN-SPECIFIC PROTEIN S2-LIKE"/>
    <property type="match status" value="1"/>
</dbReference>
<keyword evidence="2" id="KW-0732">Signal</keyword>
<evidence type="ECO:0000256" key="1">
    <source>
        <dbReference type="SAM" id="MobiDB-lite"/>
    </source>
</evidence>
<dbReference type="GeneID" id="113697045"/>
<feature type="chain" id="PRO_5045508632" evidence="2">
    <location>
        <begin position="26"/>
        <end position="192"/>
    </location>
</feature>
<name>A0ABM4UWF7_COFAR</name>
<gene>
    <name evidence="4" type="primary">LOC113697045</name>
</gene>
<evidence type="ECO:0000256" key="2">
    <source>
        <dbReference type="SAM" id="SignalP"/>
    </source>
</evidence>
<proteinExistence type="predicted"/>
<protein>
    <submittedName>
        <fullName evidence="4">Uncharacterized protein</fullName>
    </submittedName>
</protein>
<accession>A0ABM4UWF7</accession>
<reference evidence="4" key="1">
    <citation type="submission" date="2025-08" db="UniProtKB">
        <authorList>
            <consortium name="RefSeq"/>
        </authorList>
    </citation>
    <scope>IDENTIFICATION</scope>
    <source>
        <tissue evidence="4">Leaves</tissue>
    </source>
</reference>
<keyword evidence="3" id="KW-1185">Reference proteome</keyword>